<dbReference type="STRING" id="92696.A0A4R0RHJ5"/>
<dbReference type="CDD" id="cd18186">
    <property type="entry name" value="BTB_POZ_ZBTB_KLHL-like"/>
    <property type="match status" value="1"/>
</dbReference>
<sequence length="347" mass="39897">MPDDANPRKRARTDRNDEGPGADATYTRGDLWYDDGNIILIAEDGVGFRVYKGILSQWSEVFRDMFTVPQPVDAEKWEGCAVVHLSDSSCSLIRVLRILFADENALFKRPVPFETVAAMLQLGTKYQIHHLRQEAIGRLEIYFPLRLQDFKNRFGSDWEGRVPGDGNFFPRVHDTIDDVAEDDIWTTIVLARALDVPALLPPSFYLAAQCLTPDVFREHIDEDGVRWSLSSDDIQRIIVGQEALRKRSIEFLDYFTDAPSPNCVERRTCAKELRSVRRDQLTEAHYDTSALIHATWVKNSDLCSTCIDYFVSHYEEERTKTWSELAVYFELKEVEWPVTDSTEDQTS</sequence>
<feature type="region of interest" description="Disordered" evidence="1">
    <location>
        <begin position="1"/>
        <end position="22"/>
    </location>
</feature>
<dbReference type="InterPro" id="IPR000210">
    <property type="entry name" value="BTB/POZ_dom"/>
</dbReference>
<dbReference type="Pfam" id="PF00651">
    <property type="entry name" value="BTB"/>
    <property type="match status" value="1"/>
</dbReference>
<reference evidence="3 4" key="1">
    <citation type="submission" date="2018-11" db="EMBL/GenBank/DDBJ databases">
        <title>Genome assembly of Steccherinum ochraceum LE-BIN_3174, the white-rot fungus of the Steccherinaceae family (The Residual Polyporoid clade, Polyporales, Basidiomycota).</title>
        <authorList>
            <person name="Fedorova T.V."/>
            <person name="Glazunova O.A."/>
            <person name="Landesman E.O."/>
            <person name="Moiseenko K.V."/>
            <person name="Psurtseva N.V."/>
            <person name="Savinova O.S."/>
            <person name="Shakhova N.V."/>
            <person name="Tyazhelova T.V."/>
            <person name="Vasina D.V."/>
        </authorList>
    </citation>
    <scope>NUCLEOTIDE SEQUENCE [LARGE SCALE GENOMIC DNA]</scope>
    <source>
        <strain evidence="3 4">LE-BIN_3174</strain>
    </source>
</reference>
<dbReference type="Proteomes" id="UP000292702">
    <property type="component" value="Unassembled WGS sequence"/>
</dbReference>
<evidence type="ECO:0000256" key="1">
    <source>
        <dbReference type="SAM" id="MobiDB-lite"/>
    </source>
</evidence>
<dbReference type="Gene3D" id="3.30.710.10">
    <property type="entry name" value="Potassium Channel Kv1.1, Chain A"/>
    <property type="match status" value="1"/>
</dbReference>
<dbReference type="AlphaFoldDB" id="A0A4R0RHJ5"/>
<evidence type="ECO:0000313" key="3">
    <source>
        <dbReference type="EMBL" id="TCD67811.1"/>
    </source>
</evidence>
<organism evidence="3 4">
    <name type="scientific">Steccherinum ochraceum</name>
    <dbReference type="NCBI Taxonomy" id="92696"/>
    <lineage>
        <taxon>Eukaryota</taxon>
        <taxon>Fungi</taxon>
        <taxon>Dikarya</taxon>
        <taxon>Basidiomycota</taxon>
        <taxon>Agaricomycotina</taxon>
        <taxon>Agaricomycetes</taxon>
        <taxon>Polyporales</taxon>
        <taxon>Steccherinaceae</taxon>
        <taxon>Steccherinum</taxon>
    </lineage>
</organism>
<dbReference type="PROSITE" id="PS50097">
    <property type="entry name" value="BTB"/>
    <property type="match status" value="1"/>
</dbReference>
<evidence type="ECO:0000259" key="2">
    <source>
        <dbReference type="PROSITE" id="PS50097"/>
    </source>
</evidence>
<gene>
    <name evidence="3" type="ORF">EIP91_011939</name>
</gene>
<name>A0A4R0RHJ5_9APHY</name>
<accession>A0A4R0RHJ5</accession>
<comment type="caution">
    <text evidence="3">The sequence shown here is derived from an EMBL/GenBank/DDBJ whole genome shotgun (WGS) entry which is preliminary data.</text>
</comment>
<dbReference type="InterPro" id="IPR011333">
    <property type="entry name" value="SKP1/BTB/POZ_sf"/>
</dbReference>
<evidence type="ECO:0000313" key="4">
    <source>
        <dbReference type="Proteomes" id="UP000292702"/>
    </source>
</evidence>
<protein>
    <recommendedName>
        <fullName evidence="2">BTB domain-containing protein</fullName>
    </recommendedName>
</protein>
<proteinExistence type="predicted"/>
<keyword evidence="4" id="KW-1185">Reference proteome</keyword>
<dbReference type="EMBL" id="RWJN01000085">
    <property type="protein sequence ID" value="TCD67811.1"/>
    <property type="molecule type" value="Genomic_DNA"/>
</dbReference>
<dbReference type="SMART" id="SM00225">
    <property type="entry name" value="BTB"/>
    <property type="match status" value="1"/>
</dbReference>
<dbReference type="OrthoDB" id="3027208at2759"/>
<feature type="domain" description="BTB" evidence="2">
    <location>
        <begin position="36"/>
        <end position="108"/>
    </location>
</feature>